<evidence type="ECO:0000313" key="4">
    <source>
        <dbReference type="Proteomes" id="UP000295293"/>
    </source>
</evidence>
<evidence type="ECO:0000313" key="3">
    <source>
        <dbReference type="EMBL" id="TDR40069.1"/>
    </source>
</evidence>
<comment type="caution">
    <text evidence="3">The sequence shown here is derived from an EMBL/GenBank/DDBJ whole genome shotgun (WGS) entry which is preliminary data.</text>
</comment>
<dbReference type="AlphaFoldDB" id="A0A4R6YQA0"/>
<name>A0A4R6YQA0_9GAMM</name>
<proteinExistence type="predicted"/>
<dbReference type="Gene3D" id="1.20.1270.390">
    <property type="match status" value="1"/>
</dbReference>
<organism evidence="3 4">
    <name type="scientific">Tahibacter aquaticus</name>
    <dbReference type="NCBI Taxonomy" id="520092"/>
    <lineage>
        <taxon>Bacteria</taxon>
        <taxon>Pseudomonadati</taxon>
        <taxon>Pseudomonadota</taxon>
        <taxon>Gammaproteobacteria</taxon>
        <taxon>Lysobacterales</taxon>
        <taxon>Rhodanobacteraceae</taxon>
        <taxon>Tahibacter</taxon>
    </lineage>
</organism>
<accession>A0A4R6YQA0</accession>
<feature type="signal peptide" evidence="1">
    <location>
        <begin position="1"/>
        <end position="20"/>
    </location>
</feature>
<dbReference type="Pfam" id="PF14346">
    <property type="entry name" value="DUF4398"/>
    <property type="match status" value="1"/>
</dbReference>
<dbReference type="InterPro" id="IPR025511">
    <property type="entry name" value="DUF4398"/>
</dbReference>
<sequence length="120" mass="12621">MKTRALLLIAALALPGLGLAANRHDAEIALTAAQSSLEAAERAGAVEFANVEITTARSGLASAQGLAERRDWTESMLASEKTQADAHLAEARSRQARAEATTLEVENAVRTLRNELGRGG</sequence>
<keyword evidence="4" id="KW-1185">Reference proteome</keyword>
<evidence type="ECO:0000256" key="1">
    <source>
        <dbReference type="SAM" id="SignalP"/>
    </source>
</evidence>
<feature type="domain" description="DUF4398" evidence="2">
    <location>
        <begin position="29"/>
        <end position="101"/>
    </location>
</feature>
<reference evidence="3 4" key="1">
    <citation type="submission" date="2019-03" db="EMBL/GenBank/DDBJ databases">
        <title>Genomic Encyclopedia of Type Strains, Phase IV (KMG-IV): sequencing the most valuable type-strain genomes for metagenomic binning, comparative biology and taxonomic classification.</title>
        <authorList>
            <person name="Goeker M."/>
        </authorList>
    </citation>
    <scope>NUCLEOTIDE SEQUENCE [LARGE SCALE GENOMIC DNA]</scope>
    <source>
        <strain evidence="3 4">DSM 21667</strain>
    </source>
</reference>
<keyword evidence="1" id="KW-0732">Signal</keyword>
<dbReference type="EMBL" id="SNZH01000014">
    <property type="protein sequence ID" value="TDR40069.1"/>
    <property type="molecule type" value="Genomic_DNA"/>
</dbReference>
<dbReference type="RefSeq" id="WP_133820557.1">
    <property type="nucleotide sequence ID" value="NZ_SNZH01000014.1"/>
</dbReference>
<protein>
    <submittedName>
        <fullName evidence="3">Uncharacterized protein DUF4398</fullName>
    </submittedName>
</protein>
<gene>
    <name evidence="3" type="ORF">DFR29_114121</name>
</gene>
<evidence type="ECO:0000259" key="2">
    <source>
        <dbReference type="Pfam" id="PF14346"/>
    </source>
</evidence>
<dbReference type="Proteomes" id="UP000295293">
    <property type="component" value="Unassembled WGS sequence"/>
</dbReference>
<feature type="chain" id="PRO_5020396437" evidence="1">
    <location>
        <begin position="21"/>
        <end position="120"/>
    </location>
</feature>